<evidence type="ECO:0000313" key="2">
    <source>
        <dbReference type="Proteomes" id="UP001620597"/>
    </source>
</evidence>
<dbReference type="EMBL" id="JBBKTX010000004">
    <property type="protein sequence ID" value="MFK4751774.1"/>
    <property type="molecule type" value="Genomic_DNA"/>
</dbReference>
<sequence>MSVTFELKTTETQEFTFELLSSSGDMLLLSGDYPNKAAAEQGIKDVKLGSLMGHQIAAGKTPAGETFFVIKDTHGQIIAKSALFADQMLFDNALHAVKDNACIAGISDLTAA</sequence>
<keyword evidence="2" id="KW-1185">Reference proteome</keyword>
<protein>
    <recommendedName>
        <fullName evidence="3">DUF1508 domain-containing protein</fullName>
    </recommendedName>
</protein>
<comment type="caution">
    <text evidence="1">The sequence shown here is derived from an EMBL/GenBank/DDBJ whole genome shotgun (WGS) entry which is preliminary data.</text>
</comment>
<evidence type="ECO:0000313" key="1">
    <source>
        <dbReference type="EMBL" id="MFK4751774.1"/>
    </source>
</evidence>
<dbReference type="InterPro" id="IPR036913">
    <property type="entry name" value="YegP-like_sf"/>
</dbReference>
<dbReference type="Proteomes" id="UP001620597">
    <property type="component" value="Unassembled WGS sequence"/>
</dbReference>
<dbReference type="PANTHER" id="PTHR40606:SF1">
    <property type="entry name" value="UPF0339 PROTEIN YEGP"/>
    <property type="match status" value="1"/>
</dbReference>
<dbReference type="PANTHER" id="PTHR40606">
    <property type="match status" value="1"/>
</dbReference>
<organism evidence="1 2">
    <name type="scientific">Oceanobacter antarcticus</name>
    <dbReference type="NCBI Taxonomy" id="3133425"/>
    <lineage>
        <taxon>Bacteria</taxon>
        <taxon>Pseudomonadati</taxon>
        <taxon>Pseudomonadota</taxon>
        <taxon>Gammaproteobacteria</taxon>
        <taxon>Oceanospirillales</taxon>
        <taxon>Oceanospirillaceae</taxon>
        <taxon>Oceanobacter</taxon>
    </lineage>
</organism>
<dbReference type="SUPFAM" id="SSF160113">
    <property type="entry name" value="YegP-like"/>
    <property type="match status" value="2"/>
</dbReference>
<evidence type="ECO:0008006" key="3">
    <source>
        <dbReference type="Google" id="ProtNLM"/>
    </source>
</evidence>
<dbReference type="InterPro" id="IPR051141">
    <property type="entry name" value="UPF0339_domain"/>
</dbReference>
<name>A0ABW8NFQ3_9GAMM</name>
<proteinExistence type="predicted"/>
<gene>
    <name evidence="1" type="ORF">WG929_05035</name>
</gene>
<dbReference type="Gene3D" id="2.30.29.80">
    <property type="match status" value="1"/>
</dbReference>
<accession>A0ABW8NFQ3</accession>
<reference evidence="1 2" key="1">
    <citation type="submission" date="2024-03" db="EMBL/GenBank/DDBJ databases">
        <title>High-quality draft genome sequence of Oceanobacter sp. wDCs-4.</title>
        <authorList>
            <person name="Dong C."/>
        </authorList>
    </citation>
    <scope>NUCLEOTIDE SEQUENCE [LARGE SCALE GENOMIC DNA]</scope>
    <source>
        <strain evidence="2">wDCs-4</strain>
    </source>
</reference>
<dbReference type="RefSeq" id="WP_369856443.1">
    <property type="nucleotide sequence ID" value="NZ_JBBKTX010000004.1"/>
</dbReference>